<dbReference type="GO" id="GO:0003677">
    <property type="term" value="F:DNA binding"/>
    <property type="evidence" value="ECO:0007669"/>
    <property type="project" value="InterPro"/>
</dbReference>
<evidence type="ECO:0000259" key="2">
    <source>
        <dbReference type="PROSITE" id="PS51898"/>
    </source>
</evidence>
<organism evidence="3">
    <name type="scientific">marine sediment metagenome</name>
    <dbReference type="NCBI Taxonomy" id="412755"/>
    <lineage>
        <taxon>unclassified sequences</taxon>
        <taxon>metagenomes</taxon>
        <taxon>ecological metagenomes</taxon>
    </lineage>
</organism>
<comment type="caution">
    <text evidence="3">The sequence shown here is derived from an EMBL/GenBank/DDBJ whole genome shotgun (WGS) entry which is preliminary data.</text>
</comment>
<dbReference type="EMBL" id="BARV01007308">
    <property type="protein sequence ID" value="GAI06148.1"/>
    <property type="molecule type" value="Genomic_DNA"/>
</dbReference>
<dbReference type="SUPFAM" id="SSF56349">
    <property type="entry name" value="DNA breaking-rejoining enzymes"/>
    <property type="match status" value="1"/>
</dbReference>
<dbReference type="InterPro" id="IPR013762">
    <property type="entry name" value="Integrase-like_cat_sf"/>
</dbReference>
<dbReference type="Gene3D" id="1.10.443.10">
    <property type="entry name" value="Intergrase catalytic core"/>
    <property type="match status" value="2"/>
</dbReference>
<feature type="domain" description="Tyr recombinase" evidence="2">
    <location>
        <begin position="22"/>
        <end position="176"/>
    </location>
</feature>
<name>X1KHI0_9ZZZZ</name>
<gene>
    <name evidence="3" type="ORF">S06H3_14902</name>
</gene>
<dbReference type="GO" id="GO:0015074">
    <property type="term" value="P:DNA integration"/>
    <property type="evidence" value="ECO:0007669"/>
    <property type="project" value="InterPro"/>
</dbReference>
<dbReference type="InterPro" id="IPR050090">
    <property type="entry name" value="Tyrosine_recombinase_XerCD"/>
</dbReference>
<dbReference type="PANTHER" id="PTHR30349:SF64">
    <property type="entry name" value="PROPHAGE INTEGRASE INTD-RELATED"/>
    <property type="match status" value="1"/>
</dbReference>
<keyword evidence="1" id="KW-0233">DNA recombination</keyword>
<proteinExistence type="predicted"/>
<evidence type="ECO:0000256" key="1">
    <source>
        <dbReference type="ARBA" id="ARBA00023172"/>
    </source>
</evidence>
<protein>
    <recommendedName>
        <fullName evidence="2">Tyr recombinase domain-containing protein</fullName>
    </recommendedName>
</protein>
<dbReference type="GO" id="GO:0006310">
    <property type="term" value="P:DNA recombination"/>
    <property type="evidence" value="ECO:0007669"/>
    <property type="project" value="UniProtKB-KW"/>
</dbReference>
<dbReference type="InterPro" id="IPR002104">
    <property type="entry name" value="Integrase_catalytic"/>
</dbReference>
<accession>X1KHI0</accession>
<dbReference type="AlphaFoldDB" id="X1KHI0"/>
<dbReference type="PANTHER" id="PTHR30349">
    <property type="entry name" value="PHAGE INTEGRASE-RELATED"/>
    <property type="match status" value="1"/>
</dbReference>
<dbReference type="Pfam" id="PF00589">
    <property type="entry name" value="Phage_integrase"/>
    <property type="match status" value="1"/>
</dbReference>
<sequence>MVTNGKLERLPAKIVLLKTDEALPKFFAPDELNRIFSRVNDAKMKATLRVLAGTGLRRSELYRCSLENGYLHLRQTKGRKDRLVALPSDLIPDFLLATDNPYQPNTVTHAFARAIRNAGIEPKGRSLHSLRYTFALQEYYRTGDIYYVKGLLGHSAVSVTERYLQFPQEYLERVFGRHVIRRTTAEYISELTDRKPPFNA</sequence>
<dbReference type="PROSITE" id="PS51898">
    <property type="entry name" value="TYR_RECOMBINASE"/>
    <property type="match status" value="1"/>
</dbReference>
<reference evidence="3" key="1">
    <citation type="journal article" date="2014" name="Front. Microbiol.">
        <title>High frequency of phylogenetically diverse reductive dehalogenase-homologous genes in deep subseafloor sedimentary metagenomes.</title>
        <authorList>
            <person name="Kawai M."/>
            <person name="Futagami T."/>
            <person name="Toyoda A."/>
            <person name="Takaki Y."/>
            <person name="Nishi S."/>
            <person name="Hori S."/>
            <person name="Arai W."/>
            <person name="Tsubouchi T."/>
            <person name="Morono Y."/>
            <person name="Uchiyama I."/>
            <person name="Ito T."/>
            <person name="Fujiyama A."/>
            <person name="Inagaki F."/>
            <person name="Takami H."/>
        </authorList>
    </citation>
    <scope>NUCLEOTIDE SEQUENCE</scope>
    <source>
        <strain evidence="3">Expedition CK06-06</strain>
    </source>
</reference>
<dbReference type="InterPro" id="IPR011010">
    <property type="entry name" value="DNA_brk_join_enz"/>
</dbReference>
<evidence type="ECO:0000313" key="3">
    <source>
        <dbReference type="EMBL" id="GAI06148.1"/>
    </source>
</evidence>